<accession>A0A497XR63</accession>
<evidence type="ECO:0000313" key="1">
    <source>
        <dbReference type="EMBL" id="RLJ71475.1"/>
    </source>
</evidence>
<protein>
    <submittedName>
        <fullName evidence="1">Uncharacterized protein</fullName>
    </submittedName>
</protein>
<evidence type="ECO:0000313" key="2">
    <source>
        <dbReference type="Proteomes" id="UP000267841"/>
    </source>
</evidence>
<proteinExistence type="predicted"/>
<name>A0A497XR63_9AQUI</name>
<sequence length="74" mass="8686">MRNIFMPILLLLFLIPGFVTGKKKETYIAKTKNNVKHSKRVKSRTYIRKYPVKSNTAKSGEELKLQEIVKDIYE</sequence>
<dbReference type="RefSeq" id="WP_121012891.1">
    <property type="nucleotide sequence ID" value="NZ_RCCJ01000001.1"/>
</dbReference>
<dbReference type="AlphaFoldDB" id="A0A497XR63"/>
<reference evidence="1 2" key="1">
    <citation type="submission" date="2018-10" db="EMBL/GenBank/DDBJ databases">
        <title>Genomic Encyclopedia of Archaeal and Bacterial Type Strains, Phase II (KMG-II): from individual species to whole genera.</title>
        <authorList>
            <person name="Goeker M."/>
        </authorList>
    </citation>
    <scope>NUCLEOTIDE SEQUENCE [LARGE SCALE GENOMIC DNA]</scope>
    <source>
        <strain evidence="1 2">DSM 16510</strain>
    </source>
</reference>
<dbReference type="EMBL" id="RCCJ01000001">
    <property type="protein sequence ID" value="RLJ71475.1"/>
    <property type="molecule type" value="Genomic_DNA"/>
</dbReference>
<organism evidence="1 2">
    <name type="scientific">Hydrogenivirga caldilitoris</name>
    <dbReference type="NCBI Taxonomy" id="246264"/>
    <lineage>
        <taxon>Bacteria</taxon>
        <taxon>Pseudomonadati</taxon>
        <taxon>Aquificota</taxon>
        <taxon>Aquificia</taxon>
        <taxon>Aquificales</taxon>
        <taxon>Aquificaceae</taxon>
        <taxon>Hydrogenivirga</taxon>
    </lineage>
</organism>
<gene>
    <name evidence="1" type="ORF">BCF55_1777</name>
</gene>
<dbReference type="Proteomes" id="UP000267841">
    <property type="component" value="Unassembled WGS sequence"/>
</dbReference>
<comment type="caution">
    <text evidence="1">The sequence shown here is derived from an EMBL/GenBank/DDBJ whole genome shotgun (WGS) entry which is preliminary data.</text>
</comment>
<keyword evidence="2" id="KW-1185">Reference proteome</keyword>